<dbReference type="RefSeq" id="WP_153500659.1">
    <property type="nucleotide sequence ID" value="NZ_WIRE01000001.1"/>
</dbReference>
<dbReference type="AlphaFoldDB" id="A0A6N7LYM4"/>
<proteinExistence type="predicted"/>
<reference evidence="1 2" key="1">
    <citation type="submission" date="2019-10" db="EMBL/GenBank/DDBJ databases">
        <title>Alcanivorax sp.PA15-N-34 draft genome sequence.</title>
        <authorList>
            <person name="Liao X."/>
            <person name="Shao Z."/>
        </authorList>
    </citation>
    <scope>NUCLEOTIDE SEQUENCE [LARGE SCALE GENOMIC DNA]</scope>
    <source>
        <strain evidence="1 2">PA15-N-34</strain>
    </source>
</reference>
<dbReference type="Gene3D" id="1.10.490.10">
    <property type="entry name" value="Globins"/>
    <property type="match status" value="1"/>
</dbReference>
<comment type="caution">
    <text evidence="1">The sequence shown here is derived from an EMBL/GenBank/DDBJ whole genome shotgun (WGS) entry which is preliminary data.</text>
</comment>
<organism evidence="1 2">
    <name type="scientific">Alcanivorax sediminis</name>
    <dbReference type="NCBI Taxonomy" id="2663008"/>
    <lineage>
        <taxon>Bacteria</taxon>
        <taxon>Pseudomonadati</taxon>
        <taxon>Pseudomonadota</taxon>
        <taxon>Gammaproteobacteria</taxon>
        <taxon>Oceanospirillales</taxon>
        <taxon>Alcanivoracaceae</taxon>
        <taxon>Alcanivorax</taxon>
    </lineage>
</organism>
<dbReference type="EMBL" id="WIRE01000001">
    <property type="protein sequence ID" value="MQX53361.1"/>
    <property type="molecule type" value="Genomic_DNA"/>
</dbReference>
<evidence type="ECO:0000313" key="2">
    <source>
        <dbReference type="Proteomes" id="UP000469421"/>
    </source>
</evidence>
<dbReference type="InterPro" id="IPR009050">
    <property type="entry name" value="Globin-like_sf"/>
</dbReference>
<sequence>MSAVEVFIPGQTATGDNSLPDLDCKEAIDAMVYGFYRRLLDDPEMAPVFFEVAKIDLGKHLPVICQYWHKMLLGDRSYQRHMMQKHRDLDDQLPLTGVHHERWLGHFMANLEGRFAGPNTDRARRLAARIMDNLYLQLQTRRTDSF</sequence>
<dbReference type="SUPFAM" id="SSF46458">
    <property type="entry name" value="Globin-like"/>
    <property type="match status" value="1"/>
</dbReference>
<name>A0A6N7LYM4_9GAMM</name>
<dbReference type="Proteomes" id="UP000469421">
    <property type="component" value="Unassembled WGS sequence"/>
</dbReference>
<accession>A0A6N7LYM4</accession>
<dbReference type="GO" id="GO:0020037">
    <property type="term" value="F:heme binding"/>
    <property type="evidence" value="ECO:0007669"/>
    <property type="project" value="InterPro"/>
</dbReference>
<evidence type="ECO:0000313" key="1">
    <source>
        <dbReference type="EMBL" id="MQX53361.1"/>
    </source>
</evidence>
<dbReference type="InterPro" id="IPR012292">
    <property type="entry name" value="Globin/Proto"/>
</dbReference>
<dbReference type="CDD" id="cd08916">
    <property type="entry name" value="TrHb3_P"/>
    <property type="match status" value="1"/>
</dbReference>
<dbReference type="GO" id="GO:0019825">
    <property type="term" value="F:oxygen binding"/>
    <property type="evidence" value="ECO:0007669"/>
    <property type="project" value="InterPro"/>
</dbReference>
<keyword evidence="2" id="KW-1185">Reference proteome</keyword>
<protein>
    <submittedName>
        <fullName evidence="1">Globin</fullName>
    </submittedName>
</protein>
<gene>
    <name evidence="1" type="ORF">GFN93_08875</name>
</gene>